<name>A0AA37NAP1_9FIRM</name>
<dbReference type="RefSeq" id="WP_279341402.1">
    <property type="nucleotide sequence ID" value="NZ_BQNJ01000001.1"/>
</dbReference>
<gene>
    <name evidence="1" type="ORF">CE91St55_10600</name>
</gene>
<organism evidence="1 2">
    <name type="scientific">Hungatella hathewayi</name>
    <dbReference type="NCBI Taxonomy" id="154046"/>
    <lineage>
        <taxon>Bacteria</taxon>
        <taxon>Bacillati</taxon>
        <taxon>Bacillota</taxon>
        <taxon>Clostridia</taxon>
        <taxon>Lachnospirales</taxon>
        <taxon>Lachnospiraceae</taxon>
        <taxon>Hungatella</taxon>
    </lineage>
</organism>
<reference evidence="1" key="1">
    <citation type="submission" date="2022-01" db="EMBL/GenBank/DDBJ databases">
        <title>Novel bile acid biosynthetic pathways are enriched in the microbiome of centenarians.</title>
        <authorList>
            <person name="Sato Y."/>
            <person name="Atarashi K."/>
            <person name="Plichta R.D."/>
            <person name="Arai Y."/>
            <person name="Sasajima S."/>
            <person name="Kearney M.S."/>
            <person name="Suda W."/>
            <person name="Takeshita K."/>
            <person name="Sasaki T."/>
            <person name="Okamoto S."/>
            <person name="Skelly N.A."/>
            <person name="Okamura Y."/>
            <person name="Vlamakis H."/>
            <person name="Li Y."/>
            <person name="Tanoue T."/>
            <person name="Takei H."/>
            <person name="Nittono H."/>
            <person name="Narushima S."/>
            <person name="Irie J."/>
            <person name="Itoh H."/>
            <person name="Moriya K."/>
            <person name="Sugiura Y."/>
            <person name="Suematsu M."/>
            <person name="Moritoki N."/>
            <person name="Shibata S."/>
            <person name="Littman R.D."/>
            <person name="Fischbach A.M."/>
            <person name="Uwamino Y."/>
            <person name="Inoue T."/>
            <person name="Honda A."/>
            <person name="Hattori M."/>
            <person name="Murai T."/>
            <person name="Xavier J.R."/>
            <person name="Hirose N."/>
            <person name="Honda K."/>
        </authorList>
    </citation>
    <scope>NUCLEOTIDE SEQUENCE</scope>
    <source>
        <strain evidence="1">CE91-St55</strain>
    </source>
</reference>
<protein>
    <submittedName>
        <fullName evidence="1">Uncharacterized protein</fullName>
    </submittedName>
</protein>
<dbReference type="EMBL" id="BQNJ01000001">
    <property type="protein sequence ID" value="GKG99078.1"/>
    <property type="molecule type" value="Genomic_DNA"/>
</dbReference>
<proteinExistence type="predicted"/>
<evidence type="ECO:0000313" key="1">
    <source>
        <dbReference type="EMBL" id="GKG99078.1"/>
    </source>
</evidence>
<comment type="caution">
    <text evidence="1">The sequence shown here is derived from an EMBL/GenBank/DDBJ whole genome shotgun (WGS) entry which is preliminary data.</text>
</comment>
<accession>A0AA37NAP1</accession>
<dbReference type="AlphaFoldDB" id="A0AA37NAP1"/>
<sequence length="44" mass="5223">MELNKEIDMRKVMTLLVTLLAEQEGLEVDFTFKKREEVHKEETA</sequence>
<dbReference type="Proteomes" id="UP001055091">
    <property type="component" value="Unassembled WGS sequence"/>
</dbReference>
<evidence type="ECO:0000313" key="2">
    <source>
        <dbReference type="Proteomes" id="UP001055091"/>
    </source>
</evidence>